<evidence type="ECO:0000256" key="9">
    <source>
        <dbReference type="PIRSR" id="PIRSR500134-2"/>
    </source>
</evidence>
<dbReference type="PIRSF" id="PIRSF000124">
    <property type="entry name" value="UDPglc_GDPman_dh"/>
    <property type="match status" value="1"/>
</dbReference>
<dbReference type="GO" id="GO:0000271">
    <property type="term" value="P:polysaccharide biosynthetic process"/>
    <property type="evidence" value="ECO:0007669"/>
    <property type="project" value="InterPro"/>
</dbReference>
<comment type="pathway">
    <text evidence="1">Nucleotide-sugar biosynthesis; UDP-alpha-D-glucuronate biosynthesis; UDP-alpha-D-glucuronate from UDP-alpha-D-glucose: step 1/1.</text>
</comment>
<evidence type="ECO:0000259" key="11">
    <source>
        <dbReference type="SMART" id="SM00984"/>
    </source>
</evidence>
<feature type="binding site" evidence="9">
    <location>
        <begin position="150"/>
        <end position="153"/>
    </location>
    <ligand>
        <name>substrate</name>
    </ligand>
</feature>
<dbReference type="GO" id="GO:0051287">
    <property type="term" value="F:NAD binding"/>
    <property type="evidence" value="ECO:0007669"/>
    <property type="project" value="InterPro"/>
</dbReference>
<evidence type="ECO:0000256" key="3">
    <source>
        <dbReference type="ARBA" id="ARBA00012954"/>
    </source>
</evidence>
<gene>
    <name evidence="12" type="ORF">A2228_01595</name>
</gene>
<dbReference type="UniPathway" id="UPA00038">
    <property type="reaction ID" value="UER00491"/>
</dbReference>
<dbReference type="InterPro" id="IPR008927">
    <property type="entry name" value="6-PGluconate_DH-like_C_sf"/>
</dbReference>
<evidence type="ECO:0000256" key="8">
    <source>
        <dbReference type="PIRSR" id="PIRSR500134-1"/>
    </source>
</evidence>
<dbReference type="SUPFAM" id="SSF51735">
    <property type="entry name" value="NAD(P)-binding Rossmann-fold domains"/>
    <property type="match status" value="1"/>
</dbReference>
<dbReference type="GO" id="GO:0006065">
    <property type="term" value="P:UDP-glucuronate biosynthetic process"/>
    <property type="evidence" value="ECO:0007669"/>
    <property type="project" value="UniProtKB-UniPathway"/>
</dbReference>
<dbReference type="PANTHER" id="PTHR43750:SF3">
    <property type="entry name" value="UDP-GLUCOSE 6-DEHYDROGENASE TUAD"/>
    <property type="match status" value="1"/>
</dbReference>
<evidence type="ECO:0000256" key="2">
    <source>
        <dbReference type="ARBA" id="ARBA00006601"/>
    </source>
</evidence>
<name>A0A1F5F4Q1_9BACT</name>
<evidence type="ECO:0000256" key="7">
    <source>
        <dbReference type="PIRNR" id="PIRNR000124"/>
    </source>
</evidence>
<dbReference type="InterPro" id="IPR017476">
    <property type="entry name" value="UDP-Glc/GDP-Man"/>
</dbReference>
<dbReference type="InterPro" id="IPR036291">
    <property type="entry name" value="NAD(P)-bd_dom_sf"/>
</dbReference>
<dbReference type="SUPFAM" id="SSF48179">
    <property type="entry name" value="6-phosphogluconate dehydrogenase C-terminal domain-like"/>
    <property type="match status" value="1"/>
</dbReference>
<dbReference type="SUPFAM" id="SSF52413">
    <property type="entry name" value="UDP-glucose/GDP-mannose dehydrogenase C-terminal domain"/>
    <property type="match status" value="1"/>
</dbReference>
<keyword evidence="5 7" id="KW-0520">NAD</keyword>
<accession>A0A1F5F4Q1</accession>
<dbReference type="Gene3D" id="1.20.5.100">
    <property type="entry name" value="Cytochrome c1, transmembrane anchor, C-terminal"/>
    <property type="match status" value="1"/>
</dbReference>
<dbReference type="Gene3D" id="3.40.50.720">
    <property type="entry name" value="NAD(P)-binding Rossmann-like Domain"/>
    <property type="match status" value="2"/>
</dbReference>
<feature type="binding site" evidence="10">
    <location>
        <position position="35"/>
    </location>
    <ligand>
        <name>NAD(+)</name>
        <dbReference type="ChEBI" id="CHEBI:57540"/>
    </ligand>
</feature>
<dbReference type="InterPro" id="IPR001732">
    <property type="entry name" value="UDP-Glc/GDP-Man_DH_N"/>
</dbReference>
<feature type="binding site" evidence="10">
    <location>
        <position position="121"/>
    </location>
    <ligand>
        <name>NAD(+)</name>
        <dbReference type="ChEBI" id="CHEBI:57540"/>
    </ligand>
</feature>
<evidence type="ECO:0000256" key="4">
    <source>
        <dbReference type="ARBA" id="ARBA00023002"/>
    </source>
</evidence>
<feature type="binding site" evidence="9">
    <location>
        <begin position="247"/>
        <end position="251"/>
    </location>
    <ligand>
        <name>substrate</name>
    </ligand>
</feature>
<dbReference type="InterPro" id="IPR036220">
    <property type="entry name" value="UDP-Glc/GDP-Man_DH_C_sf"/>
</dbReference>
<dbReference type="Pfam" id="PF03720">
    <property type="entry name" value="UDPG_MGDP_dh_C"/>
    <property type="match status" value="1"/>
</dbReference>
<evidence type="ECO:0000256" key="6">
    <source>
        <dbReference type="ARBA" id="ARBA00047473"/>
    </source>
</evidence>
<organism evidence="12 13">
    <name type="scientific">Candidatus Collierbacteria bacterium RIFOXYA2_FULL_46_10</name>
    <dbReference type="NCBI Taxonomy" id="1817726"/>
    <lineage>
        <taxon>Bacteria</taxon>
        <taxon>Candidatus Collieribacteriota</taxon>
    </lineage>
</organism>
<evidence type="ECO:0000313" key="13">
    <source>
        <dbReference type="Proteomes" id="UP000176191"/>
    </source>
</evidence>
<dbReference type="AlphaFoldDB" id="A0A1F5F4Q1"/>
<feature type="binding site" evidence="9">
    <location>
        <position position="202"/>
    </location>
    <ligand>
        <name>substrate</name>
    </ligand>
</feature>
<comment type="caution">
    <text evidence="12">The sequence shown here is derived from an EMBL/GenBank/DDBJ whole genome shotgun (WGS) entry which is preliminary data.</text>
</comment>
<evidence type="ECO:0000256" key="5">
    <source>
        <dbReference type="ARBA" id="ARBA00023027"/>
    </source>
</evidence>
<dbReference type="EMBL" id="MFAK01000030">
    <property type="protein sequence ID" value="OGD74651.1"/>
    <property type="molecule type" value="Genomic_DNA"/>
</dbReference>
<dbReference type="EC" id="1.1.1.22" evidence="3 7"/>
<feature type="binding site" evidence="10">
    <location>
        <position position="30"/>
    </location>
    <ligand>
        <name>NAD(+)</name>
        <dbReference type="ChEBI" id="CHEBI:57540"/>
    </ligand>
</feature>
<dbReference type="InterPro" id="IPR014026">
    <property type="entry name" value="UDP-Glc/GDP-Man_DH_dimer"/>
</dbReference>
<feature type="binding site" evidence="10">
    <location>
        <position position="86"/>
    </location>
    <ligand>
        <name>NAD(+)</name>
        <dbReference type="ChEBI" id="CHEBI:57540"/>
    </ligand>
</feature>
<dbReference type="InterPro" id="IPR014027">
    <property type="entry name" value="UDP-Glc/GDP-Man_DH_C"/>
</dbReference>
<reference evidence="12 13" key="1">
    <citation type="journal article" date="2016" name="Nat. Commun.">
        <title>Thousands of microbial genomes shed light on interconnected biogeochemical processes in an aquifer system.</title>
        <authorList>
            <person name="Anantharaman K."/>
            <person name="Brown C.T."/>
            <person name="Hug L.A."/>
            <person name="Sharon I."/>
            <person name="Castelle C.J."/>
            <person name="Probst A.J."/>
            <person name="Thomas B.C."/>
            <person name="Singh A."/>
            <person name="Wilkins M.J."/>
            <person name="Karaoz U."/>
            <person name="Brodie E.L."/>
            <person name="Williams K.H."/>
            <person name="Hubbard S.S."/>
            <person name="Banfield J.F."/>
        </authorList>
    </citation>
    <scope>NUCLEOTIDE SEQUENCE [LARGE SCALE GENOMIC DNA]</scope>
</reference>
<feature type="binding site" evidence="9">
    <location>
        <position position="255"/>
    </location>
    <ligand>
        <name>substrate</name>
    </ligand>
</feature>
<protein>
    <recommendedName>
        <fullName evidence="3 7">UDP-glucose 6-dehydrogenase</fullName>
        <ecNumber evidence="3 7">1.1.1.22</ecNumber>
    </recommendedName>
</protein>
<dbReference type="Proteomes" id="UP000176191">
    <property type="component" value="Unassembled WGS sequence"/>
</dbReference>
<evidence type="ECO:0000313" key="12">
    <source>
        <dbReference type="EMBL" id="OGD74651.1"/>
    </source>
</evidence>
<keyword evidence="4 7" id="KW-0560">Oxidoreductase</keyword>
<feature type="binding site" evidence="10">
    <location>
        <position position="261"/>
    </location>
    <ligand>
        <name>NAD(+)</name>
        <dbReference type="ChEBI" id="CHEBI:57540"/>
    </ligand>
</feature>
<dbReference type="SMART" id="SM00984">
    <property type="entry name" value="UDPG_MGDP_dh_C"/>
    <property type="match status" value="1"/>
</dbReference>
<comment type="similarity">
    <text evidence="2 7">Belongs to the UDP-glucose/GDP-mannose dehydrogenase family.</text>
</comment>
<feature type="binding site" evidence="10">
    <location>
        <position position="325"/>
    </location>
    <ligand>
        <name>NAD(+)</name>
        <dbReference type="ChEBI" id="CHEBI:57540"/>
    </ligand>
</feature>
<dbReference type="GO" id="GO:0003979">
    <property type="term" value="F:UDP-glucose 6-dehydrogenase activity"/>
    <property type="evidence" value="ECO:0007669"/>
    <property type="project" value="UniProtKB-EC"/>
</dbReference>
<proteinExistence type="inferred from homology"/>
<feature type="domain" description="UDP-glucose/GDP-mannose dehydrogenase C-terminal" evidence="11">
    <location>
        <begin position="311"/>
        <end position="403"/>
    </location>
</feature>
<dbReference type="Pfam" id="PF00984">
    <property type="entry name" value="UDPG_MGDP_dh"/>
    <property type="match status" value="1"/>
</dbReference>
<evidence type="ECO:0000256" key="1">
    <source>
        <dbReference type="ARBA" id="ARBA00004701"/>
    </source>
</evidence>
<sequence>MRLACIGTGFVGVVTAAVFAKLGNTVVGLDIDEGKIAKLKQGIVPFFEPGLSELLVETQKTGNLTFTTSYAEAISSAEVIFIMVGTPSAPDGQADLQYVFASVEALAPHLIDGAIVVIKSTVPPGTNDKVKELIGAKTKVSFEVASVPEFLKEGTAVEDTLHPDRIILGVELGHAKETLTKLHEPLTQNFIVMKPASAQMCKYASNNYLATRITFINQIADLCEQNDADVEEVIRGMGADRRIGSHYWYPGLGYGGSCFPKDVKEIAAYAQHVGESDSLFIKIDLLNSTRIPKLMAKYDQLVGGFAGKTVAILGLSFKKNTNDTREAPAEYVISWLRAHQALVKTADPQVPADTLDPYQAATGSHVVMLLVEWDEYLKLDLTKLASVMKTPKYFIDTRNQYDPAAVSAAGLKYQGVGR</sequence>
<feature type="binding site" evidence="9">
    <location>
        <position position="318"/>
    </location>
    <ligand>
        <name>substrate</name>
    </ligand>
</feature>
<evidence type="ECO:0000256" key="10">
    <source>
        <dbReference type="PIRSR" id="PIRSR500134-3"/>
    </source>
</evidence>
<dbReference type="Pfam" id="PF03721">
    <property type="entry name" value="UDPG_MGDP_dh_N"/>
    <property type="match status" value="1"/>
</dbReference>
<dbReference type="PIRSF" id="PIRSF500134">
    <property type="entry name" value="UDPglc_DH_bac"/>
    <property type="match status" value="1"/>
</dbReference>
<feature type="active site" description="Nucleophile" evidence="8">
    <location>
        <position position="258"/>
    </location>
</feature>
<dbReference type="NCBIfam" id="TIGR03026">
    <property type="entry name" value="NDP-sugDHase"/>
    <property type="match status" value="1"/>
</dbReference>
<feature type="binding site" evidence="10">
    <location>
        <position position="153"/>
    </location>
    <ligand>
        <name>NAD(+)</name>
        <dbReference type="ChEBI" id="CHEBI:57540"/>
    </ligand>
</feature>
<comment type="catalytic activity">
    <reaction evidence="6 7">
        <text>UDP-alpha-D-glucose + 2 NAD(+) + H2O = UDP-alpha-D-glucuronate + 2 NADH + 3 H(+)</text>
        <dbReference type="Rhea" id="RHEA:23596"/>
        <dbReference type="ChEBI" id="CHEBI:15377"/>
        <dbReference type="ChEBI" id="CHEBI:15378"/>
        <dbReference type="ChEBI" id="CHEBI:57540"/>
        <dbReference type="ChEBI" id="CHEBI:57945"/>
        <dbReference type="ChEBI" id="CHEBI:58052"/>
        <dbReference type="ChEBI" id="CHEBI:58885"/>
        <dbReference type="EC" id="1.1.1.22"/>
    </reaction>
</comment>
<dbReference type="PANTHER" id="PTHR43750">
    <property type="entry name" value="UDP-GLUCOSE 6-DEHYDROGENASE TUAD"/>
    <property type="match status" value="1"/>
</dbReference>
<dbReference type="InterPro" id="IPR028357">
    <property type="entry name" value="UDPglc_DH_bac"/>
</dbReference>